<keyword evidence="2" id="KW-1185">Reference proteome</keyword>
<dbReference type="EMBL" id="LUCM01003402">
    <property type="protein sequence ID" value="KAA0195860.1"/>
    <property type="molecule type" value="Genomic_DNA"/>
</dbReference>
<comment type="caution">
    <text evidence="1">The sequence shown here is derived from an EMBL/GenBank/DDBJ whole genome shotgun (WGS) entry which is preliminary data.</text>
</comment>
<proteinExistence type="predicted"/>
<sequence>MDSLKTCSISLKQLALDLLNTFIDQYPNSVASRILQIPAFHDYVIRPLIRCRRNTLTKQDRVSVSRFGLSYRSMRIRGQRNIAQPFEVSIVY</sequence>
<gene>
    <name evidence="1" type="ORF">FBUS_00494</name>
</gene>
<organism evidence="1 2">
    <name type="scientific">Fasciolopsis buskii</name>
    <dbReference type="NCBI Taxonomy" id="27845"/>
    <lineage>
        <taxon>Eukaryota</taxon>
        <taxon>Metazoa</taxon>
        <taxon>Spiralia</taxon>
        <taxon>Lophotrochozoa</taxon>
        <taxon>Platyhelminthes</taxon>
        <taxon>Trematoda</taxon>
        <taxon>Digenea</taxon>
        <taxon>Plagiorchiida</taxon>
        <taxon>Echinostomata</taxon>
        <taxon>Echinostomatoidea</taxon>
        <taxon>Fasciolidae</taxon>
        <taxon>Fasciolopsis</taxon>
    </lineage>
</organism>
<dbReference type="Proteomes" id="UP000728185">
    <property type="component" value="Unassembled WGS sequence"/>
</dbReference>
<dbReference type="AlphaFoldDB" id="A0A8E0S3D6"/>
<accession>A0A8E0S3D6</accession>
<protein>
    <submittedName>
        <fullName evidence="1">Uncharacterized protein</fullName>
    </submittedName>
</protein>
<evidence type="ECO:0000313" key="2">
    <source>
        <dbReference type="Proteomes" id="UP000728185"/>
    </source>
</evidence>
<evidence type="ECO:0000313" key="1">
    <source>
        <dbReference type="EMBL" id="KAA0195860.1"/>
    </source>
</evidence>
<name>A0A8E0S3D6_9TREM</name>
<reference evidence="1" key="1">
    <citation type="submission" date="2019-05" db="EMBL/GenBank/DDBJ databases">
        <title>Annotation for the trematode Fasciolopsis buski.</title>
        <authorList>
            <person name="Choi Y.-J."/>
        </authorList>
    </citation>
    <scope>NUCLEOTIDE SEQUENCE</scope>
    <source>
        <strain evidence="1">HT</strain>
        <tissue evidence="1">Whole worm</tissue>
    </source>
</reference>